<comment type="caution">
    <text evidence="2">The sequence shown here is derived from an EMBL/GenBank/DDBJ whole genome shotgun (WGS) entry which is preliminary data.</text>
</comment>
<evidence type="ECO:0000256" key="1">
    <source>
        <dbReference type="SAM" id="MobiDB-lite"/>
    </source>
</evidence>
<name>A0AAD8QBJ9_9PEZI</name>
<evidence type="ECO:0000313" key="3">
    <source>
        <dbReference type="Proteomes" id="UP001230504"/>
    </source>
</evidence>
<organism evidence="2 3">
    <name type="scientific">Colletotrichum navitas</name>
    <dbReference type="NCBI Taxonomy" id="681940"/>
    <lineage>
        <taxon>Eukaryota</taxon>
        <taxon>Fungi</taxon>
        <taxon>Dikarya</taxon>
        <taxon>Ascomycota</taxon>
        <taxon>Pezizomycotina</taxon>
        <taxon>Sordariomycetes</taxon>
        <taxon>Hypocreomycetidae</taxon>
        <taxon>Glomerellales</taxon>
        <taxon>Glomerellaceae</taxon>
        <taxon>Colletotrichum</taxon>
        <taxon>Colletotrichum graminicola species complex</taxon>
    </lineage>
</organism>
<dbReference type="Proteomes" id="UP001230504">
    <property type="component" value="Unassembled WGS sequence"/>
</dbReference>
<dbReference type="AlphaFoldDB" id="A0AAD8QBJ9"/>
<keyword evidence="3" id="KW-1185">Reference proteome</keyword>
<dbReference type="EMBL" id="JAHLJV010000002">
    <property type="protein sequence ID" value="KAK1599536.1"/>
    <property type="molecule type" value="Genomic_DNA"/>
</dbReference>
<reference evidence="2" key="1">
    <citation type="submission" date="2021-06" db="EMBL/GenBank/DDBJ databases">
        <title>Comparative genomics, transcriptomics and evolutionary studies reveal genomic signatures of adaptation to plant cell wall in hemibiotrophic fungi.</title>
        <authorList>
            <consortium name="DOE Joint Genome Institute"/>
            <person name="Baroncelli R."/>
            <person name="Diaz J.F."/>
            <person name="Benocci T."/>
            <person name="Peng M."/>
            <person name="Battaglia E."/>
            <person name="Haridas S."/>
            <person name="Andreopoulos W."/>
            <person name="Labutti K."/>
            <person name="Pangilinan J."/>
            <person name="Floch G.L."/>
            <person name="Makela M.R."/>
            <person name="Henrissat B."/>
            <person name="Grigoriev I.V."/>
            <person name="Crouch J.A."/>
            <person name="De Vries R.P."/>
            <person name="Sukno S.A."/>
            <person name="Thon M.R."/>
        </authorList>
    </citation>
    <scope>NUCLEOTIDE SEQUENCE</scope>
    <source>
        <strain evidence="2">CBS 125086</strain>
    </source>
</reference>
<gene>
    <name evidence="2" type="ORF">LY79DRAFT_143587</name>
</gene>
<feature type="compositionally biased region" description="Gly residues" evidence="1">
    <location>
        <begin position="33"/>
        <end position="47"/>
    </location>
</feature>
<feature type="region of interest" description="Disordered" evidence="1">
    <location>
        <begin position="16"/>
        <end position="68"/>
    </location>
</feature>
<dbReference type="GeneID" id="85435223"/>
<dbReference type="RefSeq" id="XP_060420125.1">
    <property type="nucleotide sequence ID" value="XM_060550983.1"/>
</dbReference>
<accession>A0AAD8QBJ9</accession>
<evidence type="ECO:0000313" key="2">
    <source>
        <dbReference type="EMBL" id="KAK1599536.1"/>
    </source>
</evidence>
<sequence>MGFAVCYVETAATRRPGHGALPEPLHTLHGRGEGGAGRCGGGDGPPGGATWIGRQRSPPSPPHSSVSSLLPSYNPAHYTYVVLGGRVDWVRKRSPFHTWRNGVDIRFGPPAMPLRTQCMTTQNAALDCWQQRRSAGPTRRVQPPPNVGFHPVELVSLRFRSRANAPLPQCCEVDLAVAATWDRIGRTVSHVRFAADERRGTCSGQCRKTLYSPRMHTGSREAGNGAVACQHRMLVSIISLFGQLSEQEQVMSHNQLRP</sequence>
<proteinExistence type="predicted"/>
<protein>
    <submittedName>
        <fullName evidence="2">Uncharacterized protein</fullName>
    </submittedName>
</protein>